<keyword evidence="2" id="KW-1185">Reference proteome</keyword>
<accession>A0ABW7BJ84</accession>
<dbReference type="EMBL" id="JBICZW010000001">
    <property type="protein sequence ID" value="MFG3187506.1"/>
    <property type="molecule type" value="Genomic_DNA"/>
</dbReference>
<proteinExistence type="predicted"/>
<dbReference type="Proteomes" id="UP001604282">
    <property type="component" value="Unassembled WGS sequence"/>
</dbReference>
<gene>
    <name evidence="1" type="ORF">ACGFYS_01040</name>
</gene>
<reference evidence="1 2" key="1">
    <citation type="submission" date="2024-10" db="EMBL/GenBank/DDBJ databases">
        <title>The Natural Products Discovery Center: Release of the First 8490 Sequenced Strains for Exploring Actinobacteria Biosynthetic Diversity.</title>
        <authorList>
            <person name="Kalkreuter E."/>
            <person name="Kautsar S.A."/>
            <person name="Yang D."/>
            <person name="Bader C.D."/>
            <person name="Teijaro C.N."/>
            <person name="Fluegel L."/>
            <person name="Davis C.M."/>
            <person name="Simpson J.R."/>
            <person name="Lauterbach L."/>
            <person name="Steele A.D."/>
            <person name="Gui C."/>
            <person name="Meng S."/>
            <person name="Li G."/>
            <person name="Viehrig K."/>
            <person name="Ye F."/>
            <person name="Su P."/>
            <person name="Kiefer A.F."/>
            <person name="Nichols A."/>
            <person name="Cepeda A.J."/>
            <person name="Yan W."/>
            <person name="Fan B."/>
            <person name="Jiang Y."/>
            <person name="Adhikari A."/>
            <person name="Zheng C.-J."/>
            <person name="Schuster L."/>
            <person name="Cowan T.M."/>
            <person name="Smanski M.J."/>
            <person name="Chevrette M.G."/>
            <person name="De Carvalho L.P.S."/>
            <person name="Shen B."/>
        </authorList>
    </citation>
    <scope>NUCLEOTIDE SEQUENCE [LARGE SCALE GENOMIC DNA]</scope>
    <source>
        <strain evidence="1 2">NPDC048229</strain>
    </source>
</reference>
<protein>
    <recommendedName>
        <fullName evidence="3">Secreted protein</fullName>
    </recommendedName>
</protein>
<evidence type="ECO:0008006" key="3">
    <source>
        <dbReference type="Google" id="ProtNLM"/>
    </source>
</evidence>
<evidence type="ECO:0000313" key="1">
    <source>
        <dbReference type="EMBL" id="MFG3187506.1"/>
    </source>
</evidence>
<evidence type="ECO:0000313" key="2">
    <source>
        <dbReference type="Proteomes" id="UP001604282"/>
    </source>
</evidence>
<comment type="caution">
    <text evidence="1">The sequence shown here is derived from an EMBL/GenBank/DDBJ whole genome shotgun (WGS) entry which is preliminary data.</text>
</comment>
<organism evidence="1 2">
    <name type="scientific">Streptomyces omiyaensis</name>
    <dbReference type="NCBI Taxonomy" id="68247"/>
    <lineage>
        <taxon>Bacteria</taxon>
        <taxon>Bacillati</taxon>
        <taxon>Actinomycetota</taxon>
        <taxon>Actinomycetes</taxon>
        <taxon>Kitasatosporales</taxon>
        <taxon>Streptomycetaceae</taxon>
        <taxon>Streptomyces</taxon>
    </lineage>
</organism>
<sequence>MTGGFAVRPSAGRTRGPVRTAPAPVRAYLRGLLARARVHPVAYAVVLTLAAGLLALAGPGTGTAGAVSVCQGRPARTVSFATGELRLYRTRHYACALVLAKRPGAPRPMKVTLQPRGGRAAVVSGRSGRQAGPVTVHALNRCVRATASVSGRSAATGWILC</sequence>
<name>A0ABW7BJ84_9ACTN</name>
<dbReference type="RefSeq" id="WP_373307800.1">
    <property type="nucleotide sequence ID" value="NZ_BMVV01000002.1"/>
</dbReference>